<protein>
    <submittedName>
        <fullName evidence="1">Uncharacterized protein</fullName>
    </submittedName>
</protein>
<name>K0IHU3_NITGG</name>
<accession>K0IHU3</accession>
<proteinExistence type="predicted"/>
<dbReference type="BioCyc" id="CNIT1237085:G1324-1578-MONOMER"/>
<gene>
    <name evidence="1" type="ordered locus">Ngar_c15800</name>
</gene>
<dbReference type="RefSeq" id="WP_015019050.1">
    <property type="nucleotide sequence ID" value="NC_018719.1"/>
</dbReference>
<dbReference type="Proteomes" id="UP000008037">
    <property type="component" value="Chromosome"/>
</dbReference>
<sequence>MIDWQRFNRQSGSRRQSITGSLQRVKRFARNARLLFFLMQSMECAPYAGSNVSRKIGVIRGGMDAIE</sequence>
<evidence type="ECO:0000313" key="1">
    <source>
        <dbReference type="EMBL" id="AFU58513.1"/>
    </source>
</evidence>
<dbReference type="HOGENOM" id="CLU_2802396_0_0_2"/>
<dbReference type="AlphaFoldDB" id="K0IHU3"/>
<dbReference type="KEGG" id="nga:Ngar_c15800"/>
<reference evidence="1 2" key="1">
    <citation type="journal article" date="2012" name="Environ. Microbiol.">
        <title>The genome of the ammonia-oxidizing Candidatus Nitrososphaera gargensis: insights into metabolic versatility and environmental adaptations.</title>
        <authorList>
            <person name="Spang A."/>
            <person name="Poehlein A."/>
            <person name="Offre P."/>
            <person name="Zumbragel S."/>
            <person name="Haider S."/>
            <person name="Rychlik N."/>
            <person name="Nowka B."/>
            <person name="Schmeisser C."/>
            <person name="Lebedeva E.V."/>
            <person name="Rattei T."/>
            <person name="Bohm C."/>
            <person name="Schmid M."/>
            <person name="Galushko A."/>
            <person name="Hatzenpichler R."/>
            <person name="Weinmaier T."/>
            <person name="Daniel R."/>
            <person name="Schleper C."/>
            <person name="Spieck E."/>
            <person name="Streit W."/>
            <person name="Wagner M."/>
        </authorList>
    </citation>
    <scope>NUCLEOTIDE SEQUENCE [LARGE SCALE GENOMIC DNA]</scope>
    <source>
        <strain evidence="2">Ga9.2</strain>
    </source>
</reference>
<dbReference type="STRING" id="1237085.Ngar_c15800"/>
<dbReference type="InParanoid" id="K0IHU3"/>
<organism evidence="1 2">
    <name type="scientific">Nitrososphaera gargensis (strain Ga9.2)</name>
    <dbReference type="NCBI Taxonomy" id="1237085"/>
    <lineage>
        <taxon>Archaea</taxon>
        <taxon>Nitrososphaerota</taxon>
        <taxon>Nitrososphaeria</taxon>
        <taxon>Nitrososphaerales</taxon>
        <taxon>Nitrososphaeraceae</taxon>
        <taxon>Nitrososphaera</taxon>
    </lineage>
</organism>
<keyword evidence="2" id="KW-1185">Reference proteome</keyword>
<dbReference type="EMBL" id="CP002408">
    <property type="protein sequence ID" value="AFU58513.1"/>
    <property type="molecule type" value="Genomic_DNA"/>
</dbReference>
<evidence type="ECO:0000313" key="2">
    <source>
        <dbReference type="Proteomes" id="UP000008037"/>
    </source>
</evidence>
<dbReference type="GeneID" id="13797839"/>